<evidence type="ECO:0000313" key="3">
    <source>
        <dbReference type="EMBL" id="CAL1549018.1"/>
    </source>
</evidence>
<dbReference type="InterPro" id="IPR002035">
    <property type="entry name" value="VWF_A"/>
</dbReference>
<evidence type="ECO:0000313" key="4">
    <source>
        <dbReference type="Proteomes" id="UP001497497"/>
    </source>
</evidence>
<reference evidence="3 4" key="1">
    <citation type="submission" date="2024-04" db="EMBL/GenBank/DDBJ databases">
        <authorList>
            <consortium name="Genoscope - CEA"/>
            <person name="William W."/>
        </authorList>
    </citation>
    <scope>NUCLEOTIDE SEQUENCE [LARGE SCALE GENOMIC DNA]</scope>
</reference>
<dbReference type="CDD" id="cd00198">
    <property type="entry name" value="vWFA"/>
    <property type="match status" value="1"/>
</dbReference>
<proteinExistence type="predicted"/>
<comment type="caution">
    <text evidence="3">The sequence shown here is derived from an EMBL/GenBank/DDBJ whole genome shotgun (WGS) entry which is preliminary data.</text>
</comment>
<dbReference type="Pfam" id="PF00092">
    <property type="entry name" value="VWA"/>
    <property type="match status" value="1"/>
</dbReference>
<dbReference type="Proteomes" id="UP001497497">
    <property type="component" value="Unassembled WGS sequence"/>
</dbReference>
<organism evidence="3 4">
    <name type="scientific">Lymnaea stagnalis</name>
    <name type="common">Great pond snail</name>
    <name type="synonym">Helix stagnalis</name>
    <dbReference type="NCBI Taxonomy" id="6523"/>
    <lineage>
        <taxon>Eukaryota</taxon>
        <taxon>Metazoa</taxon>
        <taxon>Spiralia</taxon>
        <taxon>Lophotrochozoa</taxon>
        <taxon>Mollusca</taxon>
        <taxon>Gastropoda</taxon>
        <taxon>Heterobranchia</taxon>
        <taxon>Euthyneura</taxon>
        <taxon>Panpulmonata</taxon>
        <taxon>Hygrophila</taxon>
        <taxon>Lymnaeoidea</taxon>
        <taxon>Lymnaeidae</taxon>
        <taxon>Lymnaea</taxon>
    </lineage>
</organism>
<dbReference type="PANTHER" id="PTHR47824">
    <property type="entry name" value="UBIQUITIN-LIKE DOMAIN-CONTAINING PROTEIN"/>
    <property type="match status" value="1"/>
</dbReference>
<dbReference type="Gene3D" id="3.40.50.410">
    <property type="entry name" value="von Willebrand factor, type A domain"/>
    <property type="match status" value="1"/>
</dbReference>
<gene>
    <name evidence="3" type="ORF">GSLYS_00022335001</name>
</gene>
<dbReference type="SMART" id="SM00327">
    <property type="entry name" value="VWA"/>
    <property type="match status" value="1"/>
</dbReference>
<keyword evidence="4" id="KW-1185">Reference proteome</keyword>
<evidence type="ECO:0000256" key="1">
    <source>
        <dbReference type="SAM" id="MobiDB-lite"/>
    </source>
</evidence>
<name>A0AAV2IR15_LYMST</name>
<accession>A0AAV2IR15</accession>
<dbReference type="InterPro" id="IPR036465">
    <property type="entry name" value="vWFA_dom_sf"/>
</dbReference>
<dbReference type="PANTHER" id="PTHR47824:SF3">
    <property type="entry name" value="UBIQUITIN-LIKE DOMAIN-CONTAINING PROTEIN"/>
    <property type="match status" value="1"/>
</dbReference>
<dbReference type="AlphaFoldDB" id="A0AAV2IR15"/>
<evidence type="ECO:0000259" key="2">
    <source>
        <dbReference type="PROSITE" id="PS50234"/>
    </source>
</evidence>
<protein>
    <recommendedName>
        <fullName evidence="2">VWFA domain-containing protein</fullName>
    </recommendedName>
</protein>
<sequence>MTNRNVVFPPGGLLEIVFSFDTTGSMASWLDEVRGRIQDLIQRLQADIPGIRIAVFAHGDYCDSHIYVTKWIDLTTDVAKLCDFVQKVEKTGGGDAPECYELVLKQVRTEMSWTPGSRRVLVLIGDNNPHEPHEACNKDKINWKEETRSLGSEGVTIYGVQCGNYAQADRFYKTISMATKGKHLRLNDFGSLFDMMMAICYRESNDMTKLANYENEVRARCGPTGLALDIDAIFASLRDEEAVDSSSVAGPLPLLVAHTDSTARTLTTTHLAATKRKSPKKNSTAKKWAKVPSMPIAKKPKSNSRLLIKGQNSSRLCLDKYKLKNLPLLKRENVPEINFSLRSLNWENWFLACVPESDVPEANKAQWKARAGKPGWRLRTLPEPRSWGNRLALFEVSVQSGAKGKKHTVYSRFSSHCFGTAQWETRLLSVATSQVDRVLKNGCKVYVRYTLVGQKQKFSLASAVKRYDYAWKRIKTVRPDARVVTKCGVGISAA</sequence>
<feature type="domain" description="VWFA" evidence="2">
    <location>
        <begin position="15"/>
        <end position="199"/>
    </location>
</feature>
<dbReference type="EMBL" id="CAXITT010003117">
    <property type="protein sequence ID" value="CAL1549018.1"/>
    <property type="molecule type" value="Genomic_DNA"/>
</dbReference>
<feature type="region of interest" description="Disordered" evidence="1">
    <location>
        <begin position="277"/>
        <end position="303"/>
    </location>
</feature>
<dbReference type="PROSITE" id="PS50234">
    <property type="entry name" value="VWFA"/>
    <property type="match status" value="1"/>
</dbReference>
<dbReference type="SUPFAM" id="SSF53300">
    <property type="entry name" value="vWA-like"/>
    <property type="match status" value="1"/>
</dbReference>
<feature type="compositionally biased region" description="Basic residues" evidence="1">
    <location>
        <begin position="277"/>
        <end position="289"/>
    </location>
</feature>